<keyword evidence="5" id="KW-1133">Transmembrane helix</keyword>
<keyword evidence="8" id="KW-0325">Glycoprotein</keyword>
<keyword evidence="3 10" id="KW-0732">Signal</keyword>
<dbReference type="STRING" id="30732.ENSOMEP00000011377"/>
<dbReference type="PRINTS" id="PR00258">
    <property type="entry name" value="SPERACTRCPTR"/>
</dbReference>
<dbReference type="Gene3D" id="3.10.250.10">
    <property type="entry name" value="SRCR-like domain"/>
    <property type="match status" value="5"/>
</dbReference>
<name>A0A3B3C2T6_ORYME</name>
<feature type="domain" description="SRCR" evidence="11">
    <location>
        <begin position="304"/>
        <end position="400"/>
    </location>
</feature>
<dbReference type="Proteomes" id="UP000261560">
    <property type="component" value="Unplaced"/>
</dbReference>
<reference evidence="12" key="2">
    <citation type="submission" date="2025-09" db="UniProtKB">
        <authorList>
            <consortium name="Ensembl"/>
        </authorList>
    </citation>
    <scope>IDENTIFICATION</scope>
</reference>
<evidence type="ECO:0000256" key="10">
    <source>
        <dbReference type="SAM" id="SignalP"/>
    </source>
</evidence>
<keyword evidence="13" id="KW-1185">Reference proteome</keyword>
<evidence type="ECO:0000256" key="3">
    <source>
        <dbReference type="ARBA" id="ARBA00022729"/>
    </source>
</evidence>
<dbReference type="AlphaFoldDB" id="A0A3B3C2T6"/>
<comment type="caution">
    <text evidence="9">Lacks conserved residue(s) required for the propagation of feature annotation.</text>
</comment>
<dbReference type="PROSITE" id="PS50287">
    <property type="entry name" value="SRCR_2"/>
    <property type="match status" value="5"/>
</dbReference>
<evidence type="ECO:0000256" key="2">
    <source>
        <dbReference type="ARBA" id="ARBA00022692"/>
    </source>
</evidence>
<evidence type="ECO:0000256" key="9">
    <source>
        <dbReference type="PROSITE-ProRule" id="PRU00196"/>
    </source>
</evidence>
<dbReference type="PANTHER" id="PTHR48071:SF25">
    <property type="entry name" value="SCAVENGER RECEPTOR CYSTEINE-RICH TYPE 1 PROTEIN M160-LIKE ISOFORM X1"/>
    <property type="match status" value="1"/>
</dbReference>
<feature type="domain" description="SRCR" evidence="11">
    <location>
        <begin position="504"/>
        <end position="610"/>
    </location>
</feature>
<evidence type="ECO:0000256" key="6">
    <source>
        <dbReference type="ARBA" id="ARBA00023136"/>
    </source>
</evidence>
<dbReference type="Ensembl" id="ENSOMET00000018442.1">
    <property type="protein sequence ID" value="ENSOMEP00000011377.1"/>
    <property type="gene ID" value="ENSOMEG00000012681.1"/>
</dbReference>
<evidence type="ECO:0000256" key="5">
    <source>
        <dbReference type="ARBA" id="ARBA00022989"/>
    </source>
</evidence>
<evidence type="ECO:0000256" key="7">
    <source>
        <dbReference type="ARBA" id="ARBA00023157"/>
    </source>
</evidence>
<evidence type="ECO:0000256" key="1">
    <source>
        <dbReference type="ARBA" id="ARBA00004167"/>
    </source>
</evidence>
<keyword evidence="2" id="KW-0812">Transmembrane</keyword>
<feature type="domain" description="SRCR" evidence="11">
    <location>
        <begin position="27"/>
        <end position="141"/>
    </location>
</feature>
<dbReference type="Pfam" id="PF00530">
    <property type="entry name" value="SRCR"/>
    <property type="match status" value="4"/>
</dbReference>
<dbReference type="OMA" id="HECEGAV"/>
<dbReference type="PaxDb" id="30732-ENSOMEP00000011377"/>
<organism evidence="12 13">
    <name type="scientific">Oryzias melastigma</name>
    <name type="common">Marine medaka</name>
    <dbReference type="NCBI Taxonomy" id="30732"/>
    <lineage>
        <taxon>Eukaryota</taxon>
        <taxon>Metazoa</taxon>
        <taxon>Chordata</taxon>
        <taxon>Craniata</taxon>
        <taxon>Vertebrata</taxon>
        <taxon>Euteleostomi</taxon>
        <taxon>Actinopterygii</taxon>
        <taxon>Neopterygii</taxon>
        <taxon>Teleostei</taxon>
        <taxon>Neoteleostei</taxon>
        <taxon>Acanthomorphata</taxon>
        <taxon>Ovalentaria</taxon>
        <taxon>Atherinomorphae</taxon>
        <taxon>Beloniformes</taxon>
        <taxon>Adrianichthyidae</taxon>
        <taxon>Oryziinae</taxon>
        <taxon>Oryzias</taxon>
    </lineage>
</organism>
<feature type="disulfide bond" evidence="9">
    <location>
        <begin position="472"/>
        <end position="482"/>
    </location>
</feature>
<sequence>MKMWFLLLLIYSSTNTEPVQTQSKGKVVLRGGENPCEGHVEIYYNNIAGYVGDKHWNSNSEKVVCRATQCGTPVSSATKNVPRLMNRTVWLNELQCSGDENDLWDCGGYPAPGVSFYQKPTVKMIKCSEQVEINLVPSLCQGAAHYLKAVSRQTGYFCKDNWGDKDREMAEQLCRSLGCGGFKEIPKLEEMTEKDFRGSAKTAVDCAGIAPVSNLWQCIRKNAKCRDPVVVTCEDHETVRLQGSRTNVCSGQLLAEENGEWKPVKENTSISNNFCRMMHCGDIKNHTYADHNLHLTCTDTVKVVLLRNNRETKCFGSVHVNVNGVNKPVCGTKWTRENSETVCKELNCGKPISWSLQSNGSGPGIMDSVKCTIHDSLLWHCKAKHSMNLFCKEVPDIICSGSVKFRLADGPGKCAGRLEVHHGGEWKRVAKSGWDEKYSDNICQRLNCGETTADNHPEKFFQGSGNFVSVKCDQNQPDISECVKSEQYTRNEEAVGITCKNHEVVFLDGSEPCSGGVGIRQNNNTFWLSGSNETWNSEAAQTVCKQMHCGNLIKFYSRPSAEDMTDMTFRAYRCSGNHASLLDCDKVELPDHNETIAQVECSGNVKHLSV</sequence>
<accession>A0A3B3C2T6</accession>
<feature type="signal peptide" evidence="10">
    <location>
        <begin position="1"/>
        <end position="16"/>
    </location>
</feature>
<keyword evidence="4" id="KW-0677">Repeat</keyword>
<reference evidence="12" key="1">
    <citation type="submission" date="2025-08" db="UniProtKB">
        <authorList>
            <consortium name="Ensembl"/>
        </authorList>
    </citation>
    <scope>IDENTIFICATION</scope>
</reference>
<keyword evidence="7 9" id="KW-1015">Disulfide bond</keyword>
<feature type="chain" id="PRO_5017483334" description="SRCR domain-containing protein" evidence="10">
    <location>
        <begin position="17"/>
        <end position="610"/>
    </location>
</feature>
<proteinExistence type="predicted"/>
<comment type="subcellular location">
    <subcellularLocation>
        <location evidence="1">Membrane</location>
        <topology evidence="1">Single-pass membrane protein</topology>
    </subcellularLocation>
</comment>
<evidence type="ECO:0000256" key="8">
    <source>
        <dbReference type="ARBA" id="ARBA00023180"/>
    </source>
</evidence>
<keyword evidence="6" id="KW-0472">Membrane</keyword>
<dbReference type="SUPFAM" id="SSF56487">
    <property type="entry name" value="SRCR-like"/>
    <property type="match status" value="5"/>
</dbReference>
<feature type="disulfide bond" evidence="9">
    <location>
        <begin position="574"/>
        <end position="584"/>
    </location>
</feature>
<evidence type="ECO:0000313" key="13">
    <source>
        <dbReference type="Proteomes" id="UP000261560"/>
    </source>
</evidence>
<feature type="domain" description="SRCR" evidence="11">
    <location>
        <begin position="405"/>
        <end position="500"/>
    </location>
</feature>
<feature type="disulfide bond" evidence="9">
    <location>
        <begin position="371"/>
        <end position="381"/>
    </location>
</feature>
<dbReference type="InterPro" id="IPR036772">
    <property type="entry name" value="SRCR-like_dom_sf"/>
</dbReference>
<dbReference type="PANTHER" id="PTHR48071">
    <property type="entry name" value="SRCR DOMAIN-CONTAINING PROTEIN"/>
    <property type="match status" value="1"/>
</dbReference>
<evidence type="ECO:0000313" key="12">
    <source>
        <dbReference type="Ensembl" id="ENSOMEP00000011377.1"/>
    </source>
</evidence>
<feature type="disulfide bond" evidence="9">
    <location>
        <begin position="96"/>
        <end position="106"/>
    </location>
</feature>
<dbReference type="SMART" id="SM00202">
    <property type="entry name" value="SR"/>
    <property type="match status" value="4"/>
</dbReference>
<dbReference type="GeneTree" id="ENSGT00940000157963"/>
<dbReference type="InterPro" id="IPR001190">
    <property type="entry name" value="SRCR"/>
</dbReference>
<evidence type="ECO:0000256" key="4">
    <source>
        <dbReference type="ARBA" id="ARBA00022737"/>
    </source>
</evidence>
<evidence type="ECO:0000259" key="11">
    <source>
        <dbReference type="PROSITE" id="PS50287"/>
    </source>
</evidence>
<feature type="domain" description="SRCR" evidence="11">
    <location>
        <begin position="133"/>
        <end position="234"/>
    </location>
</feature>
<dbReference type="FunFam" id="3.10.250.10:FF:000016">
    <property type="entry name" value="Scavenger receptor cysteine-rich protein type 12"/>
    <property type="match status" value="1"/>
</dbReference>
<dbReference type="GO" id="GO:0016020">
    <property type="term" value="C:membrane"/>
    <property type="evidence" value="ECO:0007669"/>
    <property type="project" value="UniProtKB-SubCell"/>
</dbReference>
<protein>
    <recommendedName>
        <fullName evidence="11">SRCR domain-containing protein</fullName>
    </recommendedName>
</protein>